<dbReference type="Proteomes" id="UP000244081">
    <property type="component" value="Unassembled WGS sequence"/>
</dbReference>
<reference evidence="2 3" key="1">
    <citation type="submission" date="2018-04" db="EMBL/GenBank/DDBJ databases">
        <title>Genomic Encyclopedia of Archaeal and Bacterial Type Strains, Phase II (KMG-II): from individual species to whole genera.</title>
        <authorList>
            <person name="Goeker M."/>
        </authorList>
    </citation>
    <scope>NUCLEOTIDE SEQUENCE [LARGE SCALE GENOMIC DNA]</scope>
    <source>
        <strain evidence="2 3">DSM 23382</strain>
    </source>
</reference>
<name>A0A2T5V5P2_9HYPH</name>
<gene>
    <name evidence="2" type="ORF">C8N35_10897</name>
</gene>
<dbReference type="RefSeq" id="WP_107991231.1">
    <property type="nucleotide sequence ID" value="NZ_QAYG01000008.1"/>
</dbReference>
<evidence type="ECO:0000259" key="1">
    <source>
        <dbReference type="Pfam" id="PF05099"/>
    </source>
</evidence>
<dbReference type="EMBL" id="QAYG01000008">
    <property type="protein sequence ID" value="PTW59061.1"/>
    <property type="molecule type" value="Genomic_DNA"/>
</dbReference>
<dbReference type="AlphaFoldDB" id="A0A2T5V5P2"/>
<keyword evidence="3" id="KW-1185">Reference proteome</keyword>
<dbReference type="InterPro" id="IPR007791">
    <property type="entry name" value="DjlA_N"/>
</dbReference>
<dbReference type="CDD" id="cd07313">
    <property type="entry name" value="terB_like_2"/>
    <property type="match status" value="1"/>
</dbReference>
<feature type="domain" description="Co-chaperone DjlA N-terminal" evidence="1">
    <location>
        <begin position="29"/>
        <end position="144"/>
    </location>
</feature>
<proteinExistence type="predicted"/>
<dbReference type="InterPro" id="IPR029024">
    <property type="entry name" value="TerB-like"/>
</dbReference>
<evidence type="ECO:0000313" key="2">
    <source>
        <dbReference type="EMBL" id="PTW59061.1"/>
    </source>
</evidence>
<comment type="caution">
    <text evidence="2">The sequence shown here is derived from an EMBL/GenBank/DDBJ whole genome shotgun (WGS) entry which is preliminary data.</text>
</comment>
<protein>
    <submittedName>
        <fullName evidence="2">Putative tellurite resistance protein B-like protein</fullName>
    </submittedName>
</protein>
<sequence>MLKKLKKFLHDVTVGEDEDKAFDADDHRLCAAALMVHIISVDGVVDDSERKKLRQVLQSSYDLDEQSTSELIEEAGKRNKEAVDLYGFTSVLKRRLDIDGRRKVVEMMWEMVFADGEVHEFEDNTVWRVTELLGLPASDRLALRRRVATRENIPLDSDTINGDADA</sequence>
<evidence type="ECO:0000313" key="3">
    <source>
        <dbReference type="Proteomes" id="UP000244081"/>
    </source>
</evidence>
<organism evidence="2 3">
    <name type="scientific">Breoghania corrubedonensis</name>
    <dbReference type="NCBI Taxonomy" id="665038"/>
    <lineage>
        <taxon>Bacteria</taxon>
        <taxon>Pseudomonadati</taxon>
        <taxon>Pseudomonadota</taxon>
        <taxon>Alphaproteobacteria</taxon>
        <taxon>Hyphomicrobiales</taxon>
        <taxon>Stappiaceae</taxon>
        <taxon>Breoghania</taxon>
    </lineage>
</organism>
<dbReference type="SUPFAM" id="SSF158682">
    <property type="entry name" value="TerB-like"/>
    <property type="match status" value="1"/>
</dbReference>
<dbReference type="Gene3D" id="1.10.3680.10">
    <property type="entry name" value="TerB-like"/>
    <property type="match status" value="1"/>
</dbReference>
<accession>A0A2T5V5P2</accession>
<dbReference type="OrthoDB" id="5402150at2"/>
<dbReference type="Pfam" id="PF05099">
    <property type="entry name" value="TerB"/>
    <property type="match status" value="1"/>
</dbReference>